<feature type="transmembrane region" description="Helical" evidence="11">
    <location>
        <begin position="496"/>
        <end position="516"/>
    </location>
</feature>
<dbReference type="GO" id="GO:0015297">
    <property type="term" value="F:antiporter activity"/>
    <property type="evidence" value="ECO:0007669"/>
    <property type="project" value="UniProtKB-KW"/>
</dbReference>
<evidence type="ECO:0000256" key="4">
    <source>
        <dbReference type="ARBA" id="ARBA00022692"/>
    </source>
</evidence>
<dbReference type="OrthoDB" id="2865258at2759"/>
<keyword evidence="16" id="KW-1185">Reference proteome</keyword>
<sequence length="668" mass="71958">MGMQRLLATLGIAVSILLGNTVESFDHPEQQHCLCEDLILPSGYPCSQYTIQTKDGLLLGLQRVSSFSSLRFGFDGERGPPVLLLHGLFTAGDAWFINSPDQSLGFVLADHGFDVWVGNVRGTRWSQGVPCFILHHFWGWSRQDLAMYNLAEMINYIYSATNSKVFVLGHSQGEMSFVAFTQPEIAEKVEAATLVLAKGLRQLNHKRTRYRGTTPTLLPHNVLARAENKARGPTSSSLQPQQSSRKQFQDLAMALLFVIGYVVIIFEEYLAFNKSGVGLLMAVSLWVIRSIGAPSTDIAVSELSHASAEVSEIVFFLLVAMTIVEIVDAHQGFKLVTDNITTRKPCLLLWVIGFVTFFLSSVLDSLASTIIMISLLRKLVPPSEYRKILGAVVVIAANSGGAWSPIGAVTTTMLWMHGQISALQTVKGLFVPSVISLAVPLVLMSLTSGVHGKGQNSPDVIASKQIAPRGLLVSSVSLGALILVPVFSALTGLSPYMGMLLGLGVLWILTDAIHYGESERQKLKVPQALSRIDIQGALFFLGILLSVSSLDAAGILRKIANYFDAHVPSGELIASAIGLISAVIDNVPLVAATMGMYDISCFPQDSDFWQLIALCASTGGSILIIGSAAGVAFMGMEKVNFIWYLRKVSGFALAGYAAGIAAYLISAS</sequence>
<feature type="domain" description="Citrate transporter-like" evidence="13">
    <location>
        <begin position="261"/>
        <end position="594"/>
    </location>
</feature>
<feature type="transmembrane region" description="Helical" evidence="11">
    <location>
        <begin position="537"/>
        <end position="556"/>
    </location>
</feature>
<dbReference type="EMBL" id="QJKJ01008664">
    <property type="protein sequence ID" value="RDX79025.1"/>
    <property type="molecule type" value="Genomic_DNA"/>
</dbReference>
<comment type="subcellular location">
    <subcellularLocation>
        <location evidence="1">Membrane</location>
        <topology evidence="1">Multi-pass membrane protein</topology>
    </subcellularLocation>
</comment>
<keyword evidence="7" id="KW-0406">Ion transport</keyword>
<evidence type="ECO:0000313" key="16">
    <source>
        <dbReference type="Proteomes" id="UP000257109"/>
    </source>
</evidence>
<keyword evidence="9" id="KW-0739">Sodium transport</keyword>
<keyword evidence="6" id="KW-0915">Sodium</keyword>
<evidence type="ECO:0000259" key="14">
    <source>
        <dbReference type="Pfam" id="PF04083"/>
    </source>
</evidence>
<evidence type="ECO:0000256" key="6">
    <source>
        <dbReference type="ARBA" id="ARBA00023053"/>
    </source>
</evidence>
<dbReference type="InterPro" id="IPR045016">
    <property type="entry name" value="NhaD-like"/>
</dbReference>
<comment type="caution">
    <text evidence="15">The sequence shown here is derived from an EMBL/GenBank/DDBJ whole genome shotgun (WGS) entry which is preliminary data.</text>
</comment>
<keyword evidence="4 11" id="KW-0812">Transmembrane</keyword>
<dbReference type="GO" id="GO:0006629">
    <property type="term" value="P:lipid metabolic process"/>
    <property type="evidence" value="ECO:0007669"/>
    <property type="project" value="InterPro"/>
</dbReference>
<evidence type="ECO:0000259" key="13">
    <source>
        <dbReference type="Pfam" id="PF03600"/>
    </source>
</evidence>
<feature type="transmembrane region" description="Helical" evidence="11">
    <location>
        <begin position="388"/>
        <end position="409"/>
    </location>
</feature>
<feature type="transmembrane region" description="Helical" evidence="11">
    <location>
        <begin position="471"/>
        <end position="490"/>
    </location>
</feature>
<evidence type="ECO:0000256" key="12">
    <source>
        <dbReference type="SAM" id="SignalP"/>
    </source>
</evidence>
<feature type="non-terminal residue" evidence="15">
    <location>
        <position position="1"/>
    </location>
</feature>
<dbReference type="Pfam" id="PF04083">
    <property type="entry name" value="Abhydro_lipase"/>
    <property type="match status" value="1"/>
</dbReference>
<evidence type="ECO:0000256" key="2">
    <source>
        <dbReference type="ARBA" id="ARBA00022448"/>
    </source>
</evidence>
<evidence type="ECO:0000256" key="8">
    <source>
        <dbReference type="ARBA" id="ARBA00023136"/>
    </source>
</evidence>
<keyword evidence="8 11" id="KW-0472">Membrane</keyword>
<dbReference type="Gene3D" id="3.40.50.1820">
    <property type="entry name" value="alpha/beta hydrolase"/>
    <property type="match status" value="1"/>
</dbReference>
<evidence type="ECO:0000256" key="3">
    <source>
        <dbReference type="ARBA" id="ARBA00022449"/>
    </source>
</evidence>
<feature type="domain" description="Partial AB-hydrolase lipase" evidence="14">
    <location>
        <begin position="37"/>
        <end position="98"/>
    </location>
</feature>
<dbReference type="NCBIfam" id="NF038006">
    <property type="entry name" value="NhaD_1"/>
    <property type="match status" value="1"/>
</dbReference>
<keyword evidence="3" id="KW-0050">Antiport</keyword>
<dbReference type="InterPro" id="IPR004680">
    <property type="entry name" value="Cit_transptr-like_dom"/>
</dbReference>
<feature type="transmembrane region" description="Helical" evidence="11">
    <location>
        <begin position="648"/>
        <end position="665"/>
    </location>
</feature>
<dbReference type="InterPro" id="IPR029058">
    <property type="entry name" value="AB_hydrolase_fold"/>
</dbReference>
<evidence type="ECO:0000256" key="10">
    <source>
        <dbReference type="ARBA" id="ARBA00025753"/>
    </source>
</evidence>
<dbReference type="InterPro" id="IPR006693">
    <property type="entry name" value="AB_hydrolase_lipase"/>
</dbReference>
<feature type="transmembrane region" description="Helical" evidence="11">
    <location>
        <begin position="251"/>
        <end position="272"/>
    </location>
</feature>
<evidence type="ECO:0000256" key="5">
    <source>
        <dbReference type="ARBA" id="ARBA00022989"/>
    </source>
</evidence>
<dbReference type="Proteomes" id="UP000257109">
    <property type="component" value="Unassembled WGS sequence"/>
</dbReference>
<accession>A0A371FL05</accession>
<dbReference type="GO" id="GO:0006814">
    <property type="term" value="P:sodium ion transport"/>
    <property type="evidence" value="ECO:0007669"/>
    <property type="project" value="UniProtKB-KW"/>
</dbReference>
<feature type="transmembrane region" description="Helical" evidence="11">
    <location>
        <begin position="429"/>
        <end position="450"/>
    </location>
</feature>
<feature type="chain" id="PRO_5016844144" evidence="12">
    <location>
        <begin position="25"/>
        <end position="668"/>
    </location>
</feature>
<dbReference type="SUPFAM" id="SSF53474">
    <property type="entry name" value="alpha/beta-Hydrolases"/>
    <property type="match status" value="1"/>
</dbReference>
<dbReference type="GO" id="GO:0016020">
    <property type="term" value="C:membrane"/>
    <property type="evidence" value="ECO:0007669"/>
    <property type="project" value="UniProtKB-SubCell"/>
</dbReference>
<dbReference type="STRING" id="157652.A0A371FL05"/>
<evidence type="ECO:0000256" key="11">
    <source>
        <dbReference type="SAM" id="Phobius"/>
    </source>
</evidence>
<keyword evidence="2" id="KW-0813">Transport</keyword>
<reference evidence="15" key="1">
    <citation type="submission" date="2018-05" db="EMBL/GenBank/DDBJ databases">
        <title>Draft genome of Mucuna pruriens seed.</title>
        <authorList>
            <person name="Nnadi N.E."/>
            <person name="Vos R."/>
            <person name="Hasami M.H."/>
            <person name="Devisetty U.K."/>
            <person name="Aguiy J.C."/>
        </authorList>
    </citation>
    <scope>NUCLEOTIDE SEQUENCE [LARGE SCALE GENOMIC DNA]</scope>
    <source>
        <strain evidence="15">JCA_2017</strain>
    </source>
</reference>
<protein>
    <submittedName>
        <fullName evidence="15">Sodium/proton antiporter 1</fullName>
    </submittedName>
</protein>
<dbReference type="PANTHER" id="PTHR43269">
    <property type="entry name" value="SODIUM/PROTON ANTIPORTER 1-RELATED"/>
    <property type="match status" value="1"/>
</dbReference>
<gene>
    <name evidence="15" type="primary">NHD1</name>
    <name evidence="15" type="ORF">CR513_40598</name>
</gene>
<evidence type="ECO:0000256" key="9">
    <source>
        <dbReference type="ARBA" id="ARBA00023201"/>
    </source>
</evidence>
<proteinExistence type="inferred from homology"/>
<dbReference type="Pfam" id="PF03600">
    <property type="entry name" value="CitMHS"/>
    <property type="match status" value="1"/>
</dbReference>
<evidence type="ECO:0000313" key="15">
    <source>
        <dbReference type="EMBL" id="RDX79025.1"/>
    </source>
</evidence>
<keyword evidence="12" id="KW-0732">Signal</keyword>
<dbReference type="PANTHER" id="PTHR43269:SF2">
    <property type="entry name" value="SODIUM_PROTON ANTIPORTER 1-RELATED"/>
    <property type="match status" value="1"/>
</dbReference>
<dbReference type="AlphaFoldDB" id="A0A371FL05"/>
<evidence type="ECO:0000256" key="1">
    <source>
        <dbReference type="ARBA" id="ARBA00004141"/>
    </source>
</evidence>
<feature type="transmembrane region" description="Helical" evidence="11">
    <location>
        <begin position="611"/>
        <end position="636"/>
    </location>
</feature>
<comment type="similarity">
    <text evidence="10">Belongs to the NhaD Na(+)/H(+) (TC 2.A.62) antiporter family.</text>
</comment>
<feature type="signal peptide" evidence="12">
    <location>
        <begin position="1"/>
        <end position="24"/>
    </location>
</feature>
<feature type="transmembrane region" description="Helical" evidence="11">
    <location>
        <begin position="347"/>
        <end position="376"/>
    </location>
</feature>
<name>A0A371FL05_MUCPR</name>
<evidence type="ECO:0000256" key="7">
    <source>
        <dbReference type="ARBA" id="ARBA00023065"/>
    </source>
</evidence>
<keyword evidence="5 11" id="KW-1133">Transmembrane helix</keyword>
<feature type="transmembrane region" description="Helical" evidence="11">
    <location>
        <begin position="576"/>
        <end position="599"/>
    </location>
</feature>
<organism evidence="15 16">
    <name type="scientific">Mucuna pruriens</name>
    <name type="common">Velvet bean</name>
    <name type="synonym">Dolichos pruriens</name>
    <dbReference type="NCBI Taxonomy" id="157652"/>
    <lineage>
        <taxon>Eukaryota</taxon>
        <taxon>Viridiplantae</taxon>
        <taxon>Streptophyta</taxon>
        <taxon>Embryophyta</taxon>
        <taxon>Tracheophyta</taxon>
        <taxon>Spermatophyta</taxon>
        <taxon>Magnoliopsida</taxon>
        <taxon>eudicotyledons</taxon>
        <taxon>Gunneridae</taxon>
        <taxon>Pentapetalae</taxon>
        <taxon>rosids</taxon>
        <taxon>fabids</taxon>
        <taxon>Fabales</taxon>
        <taxon>Fabaceae</taxon>
        <taxon>Papilionoideae</taxon>
        <taxon>50 kb inversion clade</taxon>
        <taxon>NPAAA clade</taxon>
        <taxon>indigoferoid/millettioid clade</taxon>
        <taxon>Phaseoleae</taxon>
        <taxon>Mucuna</taxon>
    </lineage>
</organism>